<proteinExistence type="predicted"/>
<name>A0A7I8BVR6_9BURK</name>
<gene>
    <name evidence="2" type="ORF">PPGU16_53950</name>
</gene>
<feature type="region of interest" description="Disordered" evidence="1">
    <location>
        <begin position="20"/>
        <end position="44"/>
    </location>
</feature>
<dbReference type="EMBL" id="AP023175">
    <property type="protein sequence ID" value="BCF92328.1"/>
    <property type="molecule type" value="Genomic_DNA"/>
</dbReference>
<keyword evidence="3" id="KW-1185">Reference proteome</keyword>
<protein>
    <submittedName>
        <fullName evidence="2">Uncharacterized protein</fullName>
    </submittedName>
</protein>
<evidence type="ECO:0000313" key="2">
    <source>
        <dbReference type="EMBL" id="BCF92328.1"/>
    </source>
</evidence>
<dbReference type="KEGG" id="plad:PPGU16_53950"/>
<organism evidence="2 3">
    <name type="scientific">Paraburkholderia largidicola</name>
    <dbReference type="NCBI Taxonomy" id="3014751"/>
    <lineage>
        <taxon>Bacteria</taxon>
        <taxon>Pseudomonadati</taxon>
        <taxon>Pseudomonadota</taxon>
        <taxon>Betaproteobacteria</taxon>
        <taxon>Burkholderiales</taxon>
        <taxon>Burkholderiaceae</taxon>
        <taxon>Paraburkholderia</taxon>
    </lineage>
</organism>
<evidence type="ECO:0000313" key="3">
    <source>
        <dbReference type="Proteomes" id="UP000510888"/>
    </source>
</evidence>
<sequence>MKQRISTLIDFFVRDKVSPEGHLNESEDRLRPGASIRPERLRERRAPRARMRRCDARRWVATADCSEPAVSTLKIA</sequence>
<dbReference type="AlphaFoldDB" id="A0A7I8BVR6"/>
<dbReference type="Proteomes" id="UP000510888">
    <property type="component" value="Chromosome 2"/>
</dbReference>
<reference evidence="2 3" key="1">
    <citation type="journal article" date="2020" name="Genes (Basel)">
        <title>Genomic Comparison of Insect Gut Symbionts from Divergent Burkholderia Subclades.</title>
        <authorList>
            <person name="Takeshita K."/>
            <person name="Kikuchi Y."/>
        </authorList>
    </citation>
    <scope>NUCLEOTIDE SEQUENCE [LARGE SCALE GENOMIC DNA]</scope>
    <source>
        <strain evidence="2 3">PGU16</strain>
    </source>
</reference>
<accession>A0A7I8BVR6</accession>
<dbReference type="RefSeq" id="WP_180723492.1">
    <property type="nucleotide sequence ID" value="NZ_AP023175.1"/>
</dbReference>
<evidence type="ECO:0000256" key="1">
    <source>
        <dbReference type="SAM" id="MobiDB-lite"/>
    </source>
</evidence>